<comment type="catalytic activity">
    <reaction evidence="8 9">
        <text>GTP + 4 H2O = 2,5-diamino-6-hydroxy-4-(5-phosphoribosylamino)-pyrimidine + formate + 2 phosphate + 3 H(+)</text>
        <dbReference type="Rhea" id="RHEA:23704"/>
        <dbReference type="ChEBI" id="CHEBI:15377"/>
        <dbReference type="ChEBI" id="CHEBI:15378"/>
        <dbReference type="ChEBI" id="CHEBI:15740"/>
        <dbReference type="ChEBI" id="CHEBI:37565"/>
        <dbReference type="ChEBI" id="CHEBI:43474"/>
        <dbReference type="ChEBI" id="CHEBI:58614"/>
        <dbReference type="EC" id="3.5.4.25"/>
    </reaction>
</comment>
<reference evidence="11 12" key="1">
    <citation type="submission" date="2018-10" db="EMBL/GenBank/DDBJ databases">
        <title>Genomic Encyclopedia of Type Strains, Phase IV (KMG-IV): sequencing the most valuable type-strain genomes for metagenomic binning, comparative biology and taxonomic classification.</title>
        <authorList>
            <person name="Goeker M."/>
        </authorList>
    </citation>
    <scope>NUCLEOTIDE SEQUENCE [LARGE SCALE GENOMIC DNA]</scope>
    <source>
        <strain evidence="11 12">DSM 25080</strain>
    </source>
</reference>
<comment type="similarity">
    <text evidence="9">Belongs to the GTP cyclohydrolase II family.</text>
</comment>
<sequence length="198" mass="21969">MSVQFVDSSKLPTQFGEFCIHGFQDPQTLKEHVVLTFGELNTKEAVLARVHSECLTGDALFSARCDCGPQLQEAMRRISEHGSGMIMYLRQEGRGIGLMNKIRAYHLQDDGADTVEANEALGFGADQREYSMCVDMLAHFGVTKLKLMTNNPRKLDAMAKYGIQVEGREEIKVGHNVHNEGYIATKGAKLGHMFSDDA</sequence>
<evidence type="ECO:0000256" key="7">
    <source>
        <dbReference type="ARBA" id="ARBA00023134"/>
    </source>
</evidence>
<evidence type="ECO:0000256" key="5">
    <source>
        <dbReference type="ARBA" id="ARBA00022801"/>
    </source>
</evidence>
<feature type="active site" description="Nucleophile" evidence="9">
    <location>
        <position position="128"/>
    </location>
</feature>
<keyword evidence="7 9" id="KW-0342">GTP-binding</keyword>
<evidence type="ECO:0000313" key="12">
    <source>
        <dbReference type="Proteomes" id="UP000267187"/>
    </source>
</evidence>
<dbReference type="InterPro" id="IPR036144">
    <property type="entry name" value="RibA-like_sf"/>
</dbReference>
<feature type="binding site" evidence="9">
    <location>
        <position position="67"/>
    </location>
    <ligand>
        <name>Zn(2+)</name>
        <dbReference type="ChEBI" id="CHEBI:29105"/>
        <note>catalytic</note>
    </ligand>
</feature>
<feature type="binding site" evidence="9">
    <location>
        <position position="154"/>
    </location>
    <ligand>
        <name>GTP</name>
        <dbReference type="ChEBI" id="CHEBI:37565"/>
    </ligand>
</feature>
<dbReference type="NCBIfam" id="TIGR00505">
    <property type="entry name" value="ribA"/>
    <property type="match status" value="1"/>
</dbReference>
<evidence type="ECO:0000256" key="1">
    <source>
        <dbReference type="ARBA" id="ARBA00004853"/>
    </source>
</evidence>
<dbReference type="UniPathway" id="UPA00275">
    <property type="reaction ID" value="UER00400"/>
</dbReference>
<organism evidence="11 12">
    <name type="scientific">Umboniibacter marinipuniceus</name>
    <dbReference type="NCBI Taxonomy" id="569599"/>
    <lineage>
        <taxon>Bacteria</taxon>
        <taxon>Pseudomonadati</taxon>
        <taxon>Pseudomonadota</taxon>
        <taxon>Gammaproteobacteria</taxon>
        <taxon>Cellvibrionales</taxon>
        <taxon>Cellvibrionaceae</taxon>
        <taxon>Umboniibacter</taxon>
    </lineage>
</organism>
<keyword evidence="12" id="KW-1185">Reference proteome</keyword>
<feature type="binding site" evidence="9">
    <location>
        <position position="70"/>
    </location>
    <ligand>
        <name>GTP</name>
        <dbReference type="ChEBI" id="CHEBI:37565"/>
    </ligand>
</feature>
<gene>
    <name evidence="9" type="primary">ribA</name>
    <name evidence="11" type="ORF">DFR27_0358</name>
</gene>
<evidence type="ECO:0000313" key="11">
    <source>
        <dbReference type="EMBL" id="RMA82409.1"/>
    </source>
</evidence>
<evidence type="ECO:0000256" key="6">
    <source>
        <dbReference type="ARBA" id="ARBA00022833"/>
    </source>
</evidence>
<dbReference type="PANTHER" id="PTHR21327:SF18">
    <property type="entry name" value="3,4-DIHYDROXY-2-BUTANONE 4-PHOSPHATE SYNTHASE"/>
    <property type="match status" value="1"/>
</dbReference>
<dbReference type="InterPro" id="IPR000926">
    <property type="entry name" value="RibA"/>
</dbReference>
<comment type="caution">
    <text evidence="11">The sequence shown here is derived from an EMBL/GenBank/DDBJ whole genome shotgun (WGS) entry which is preliminary data.</text>
</comment>
<dbReference type="Proteomes" id="UP000267187">
    <property type="component" value="Unassembled WGS sequence"/>
</dbReference>
<evidence type="ECO:0000256" key="2">
    <source>
        <dbReference type="ARBA" id="ARBA00022619"/>
    </source>
</evidence>
<feature type="binding site" evidence="9">
    <location>
        <position position="149"/>
    </location>
    <ligand>
        <name>GTP</name>
        <dbReference type="ChEBI" id="CHEBI:37565"/>
    </ligand>
</feature>
<dbReference type="Gene3D" id="3.40.50.10990">
    <property type="entry name" value="GTP cyclohydrolase II"/>
    <property type="match status" value="1"/>
</dbReference>
<keyword evidence="3 9" id="KW-0479">Metal-binding</keyword>
<comment type="pathway">
    <text evidence="1 9">Cofactor biosynthesis; riboflavin biosynthesis; 5-amino-6-(D-ribitylamino)uracil from GTP: step 1/4.</text>
</comment>
<dbReference type="PANTHER" id="PTHR21327">
    <property type="entry name" value="GTP CYCLOHYDROLASE II-RELATED"/>
    <property type="match status" value="1"/>
</dbReference>
<dbReference type="GO" id="GO:0003935">
    <property type="term" value="F:GTP cyclohydrolase II activity"/>
    <property type="evidence" value="ECO:0007669"/>
    <property type="project" value="UniProtKB-UniRule"/>
</dbReference>
<dbReference type="NCBIfam" id="NF001591">
    <property type="entry name" value="PRK00393.1"/>
    <property type="match status" value="1"/>
</dbReference>
<dbReference type="GO" id="GO:0005829">
    <property type="term" value="C:cytosol"/>
    <property type="evidence" value="ECO:0007669"/>
    <property type="project" value="TreeGrafter"/>
</dbReference>
<comment type="function">
    <text evidence="9">Catalyzes the conversion of GTP to 2,5-diamino-6-ribosylamino-4(3H)-pyrimidinone 5'-phosphate (DARP), formate and pyrophosphate.</text>
</comment>
<evidence type="ECO:0000256" key="9">
    <source>
        <dbReference type="HAMAP-Rule" id="MF_00179"/>
    </source>
</evidence>
<feature type="binding site" evidence="9">
    <location>
        <position position="65"/>
    </location>
    <ligand>
        <name>Zn(2+)</name>
        <dbReference type="ChEBI" id="CHEBI:29105"/>
        <note>catalytic</note>
    </ligand>
</feature>
<dbReference type="FunFam" id="3.40.50.10990:FF:000002">
    <property type="entry name" value="GTP cyclohydrolase-2"/>
    <property type="match status" value="1"/>
</dbReference>
<keyword evidence="6 9" id="KW-0862">Zinc</keyword>
<evidence type="ECO:0000256" key="4">
    <source>
        <dbReference type="ARBA" id="ARBA00022741"/>
    </source>
</evidence>
<keyword evidence="4 9" id="KW-0547">Nucleotide-binding</keyword>
<dbReference type="HAMAP" id="MF_00179">
    <property type="entry name" value="RibA"/>
    <property type="match status" value="1"/>
</dbReference>
<dbReference type="GO" id="GO:0009231">
    <property type="term" value="P:riboflavin biosynthetic process"/>
    <property type="evidence" value="ECO:0007669"/>
    <property type="project" value="UniProtKB-UniRule"/>
</dbReference>
<dbReference type="SUPFAM" id="SSF142695">
    <property type="entry name" value="RibA-like"/>
    <property type="match status" value="1"/>
</dbReference>
<protein>
    <recommendedName>
        <fullName evidence="9">GTP cyclohydrolase-2</fullName>
        <ecNumber evidence="9">3.5.4.25</ecNumber>
    </recommendedName>
    <alternativeName>
        <fullName evidence="9">GTP cyclohydrolase II</fullName>
    </alternativeName>
</protein>
<dbReference type="EC" id="3.5.4.25" evidence="9"/>
<dbReference type="AlphaFoldDB" id="A0A3M0AFN8"/>
<name>A0A3M0AFN8_9GAMM</name>
<dbReference type="OrthoDB" id="9793111at2"/>
<dbReference type="InterPro" id="IPR032677">
    <property type="entry name" value="GTP_cyclohydro_II"/>
</dbReference>
<accession>A0A3M0AFN8</accession>
<comment type="cofactor">
    <cofactor evidence="9">
        <name>Zn(2+)</name>
        <dbReference type="ChEBI" id="CHEBI:29105"/>
    </cofactor>
    <text evidence="9">Binds 1 zinc ion per subunit.</text>
</comment>
<dbReference type="Pfam" id="PF00925">
    <property type="entry name" value="GTP_cyclohydro2"/>
    <property type="match status" value="1"/>
</dbReference>
<dbReference type="GO" id="GO:0008270">
    <property type="term" value="F:zinc ion binding"/>
    <property type="evidence" value="ECO:0007669"/>
    <property type="project" value="UniProtKB-UniRule"/>
</dbReference>
<feature type="active site" description="Proton acceptor" evidence="9">
    <location>
        <position position="126"/>
    </location>
</feature>
<keyword evidence="5 9" id="KW-0378">Hydrolase</keyword>
<dbReference type="CDD" id="cd00641">
    <property type="entry name" value="GTP_cyclohydro2"/>
    <property type="match status" value="1"/>
</dbReference>
<feature type="binding site" evidence="9">
    <location>
        <position position="114"/>
    </location>
    <ligand>
        <name>GTP</name>
        <dbReference type="ChEBI" id="CHEBI:37565"/>
    </ligand>
</feature>
<feature type="binding site" evidence="9">
    <location>
        <begin position="49"/>
        <end position="53"/>
    </location>
    <ligand>
        <name>GTP</name>
        <dbReference type="ChEBI" id="CHEBI:37565"/>
    </ligand>
</feature>
<dbReference type="EMBL" id="REFJ01000001">
    <property type="protein sequence ID" value="RMA82409.1"/>
    <property type="molecule type" value="Genomic_DNA"/>
</dbReference>
<evidence type="ECO:0000256" key="8">
    <source>
        <dbReference type="ARBA" id="ARBA00049295"/>
    </source>
</evidence>
<evidence type="ECO:0000259" key="10">
    <source>
        <dbReference type="Pfam" id="PF00925"/>
    </source>
</evidence>
<evidence type="ECO:0000256" key="3">
    <source>
        <dbReference type="ARBA" id="ARBA00022723"/>
    </source>
</evidence>
<dbReference type="GO" id="GO:0005525">
    <property type="term" value="F:GTP binding"/>
    <property type="evidence" value="ECO:0007669"/>
    <property type="project" value="UniProtKB-KW"/>
</dbReference>
<feature type="binding site" evidence="9">
    <location>
        <position position="54"/>
    </location>
    <ligand>
        <name>Zn(2+)</name>
        <dbReference type="ChEBI" id="CHEBI:29105"/>
        <note>catalytic</note>
    </ligand>
</feature>
<feature type="binding site" evidence="9">
    <location>
        <begin position="92"/>
        <end position="94"/>
    </location>
    <ligand>
        <name>GTP</name>
        <dbReference type="ChEBI" id="CHEBI:37565"/>
    </ligand>
</feature>
<proteinExistence type="inferred from homology"/>
<feature type="domain" description="GTP cyclohydrolase II" evidence="10">
    <location>
        <begin position="8"/>
        <end position="168"/>
    </location>
</feature>
<dbReference type="RefSeq" id="WP_121875743.1">
    <property type="nucleotide sequence ID" value="NZ_REFJ01000001.1"/>
</dbReference>
<keyword evidence="2 9" id="KW-0686">Riboflavin biosynthesis</keyword>